<comment type="caution">
    <text evidence="2">The sequence shown here is derived from an EMBL/GenBank/DDBJ whole genome shotgun (WGS) entry which is preliminary data.</text>
</comment>
<protein>
    <submittedName>
        <fullName evidence="2">AAA family ATPase</fullName>
    </submittedName>
</protein>
<dbReference type="Proteomes" id="UP001576784">
    <property type="component" value="Unassembled WGS sequence"/>
</dbReference>
<dbReference type="InterPro" id="IPR003593">
    <property type="entry name" value="AAA+_ATPase"/>
</dbReference>
<dbReference type="EMBL" id="JBHFNR010000099">
    <property type="protein sequence ID" value="MFB2894128.1"/>
    <property type="molecule type" value="Genomic_DNA"/>
</dbReference>
<keyword evidence="3" id="KW-1185">Reference proteome</keyword>
<organism evidence="2 3">
    <name type="scientific">Floridaenema flaviceps BLCC-F50</name>
    <dbReference type="NCBI Taxonomy" id="3153642"/>
    <lineage>
        <taxon>Bacteria</taxon>
        <taxon>Bacillati</taxon>
        <taxon>Cyanobacteriota</taxon>
        <taxon>Cyanophyceae</taxon>
        <taxon>Oscillatoriophycideae</taxon>
        <taxon>Aerosakkonematales</taxon>
        <taxon>Aerosakkonemataceae</taxon>
        <taxon>Floridanema</taxon>
        <taxon>Floridanema flaviceps</taxon>
    </lineage>
</organism>
<dbReference type="CDD" id="cd16387">
    <property type="entry name" value="ParB_N_Srx"/>
    <property type="match status" value="1"/>
</dbReference>
<gene>
    <name evidence="2" type="ORF">ACE1CI_14555</name>
</gene>
<sequence length="566" mass="66123">MNLANNDRPKILINIDVGNEIIPEGYLRIKDIKVLPEMQQRALFKNVEEIKQLTPDEQLDELTNKYYVKLYEQMLELSEPPPVTVYLVDEDLILVDGFNRLLASKNAGRQSIPAIVMQGTKEDALRVSCRSNGFHNQNLLDEDKRRCFITYFDTLSKEEQKDLCSPSQRNKRKLSGKKVDEQSSDAELTGLLYFTHNGNIRRWCEKIEKGEELTTMLDPKKKDESYMKKWVYLWENARVPEYGHNTMNKTYSISLAKATCFENENELDRWIRIIERKKQVIIYGPPGTGKTFLAKELAKHLTETGDEGKGDRWDIVQFHPSYSYEDFIQGIRPEIDNNNSQNETNKDEQLTRQANGLIKYKWENGRFLKFCEPAKDEKNKTKTYVLIIDEINRANLSSVFGELMYLLEYRDEEIKLAGNGELFGIPKNVLIIGTMNTADRSVSPIDNALRRRFAFLHLPPNTKILYSHYQETNFPVEKLEEALNLVNSKITDENFKLGVSFFLNLGTKNKDNKDKNQEDYIKDIEDIWKMEIEPYLKANSFINKELSKLTWDEKIYEYFPKQNRSD</sequence>
<name>A0ABV4XQZ0_9CYAN</name>
<dbReference type="CDD" id="cd00009">
    <property type="entry name" value="AAA"/>
    <property type="match status" value="1"/>
</dbReference>
<dbReference type="PANTHER" id="PTHR37291">
    <property type="entry name" value="5-METHYLCYTOSINE-SPECIFIC RESTRICTION ENZYME B"/>
    <property type="match status" value="1"/>
</dbReference>
<dbReference type="SMART" id="SM00382">
    <property type="entry name" value="AAA"/>
    <property type="match status" value="1"/>
</dbReference>
<dbReference type="Gene3D" id="3.90.1530.10">
    <property type="entry name" value="Conserved hypothetical protein from pyrococcus furiosus pfu- 392566-001, ParB domain"/>
    <property type="match status" value="1"/>
</dbReference>
<feature type="domain" description="AAA+ ATPase" evidence="1">
    <location>
        <begin position="276"/>
        <end position="463"/>
    </location>
</feature>
<dbReference type="InterPro" id="IPR036086">
    <property type="entry name" value="ParB/Sulfiredoxin_sf"/>
</dbReference>
<dbReference type="SUPFAM" id="SSF110849">
    <property type="entry name" value="ParB/Sulfiredoxin"/>
    <property type="match status" value="1"/>
</dbReference>
<dbReference type="InterPro" id="IPR027417">
    <property type="entry name" value="P-loop_NTPase"/>
</dbReference>
<dbReference type="InterPro" id="IPR052934">
    <property type="entry name" value="Methyl-DNA_Rec/Restrict_Enz"/>
</dbReference>
<accession>A0ABV4XQZ0</accession>
<dbReference type="InterPro" id="IPR011704">
    <property type="entry name" value="ATPase_dyneun-rel_AAA"/>
</dbReference>
<dbReference type="PANTHER" id="PTHR37291:SF1">
    <property type="entry name" value="TYPE IV METHYL-DIRECTED RESTRICTION ENZYME ECOKMCRB SUBUNIT"/>
    <property type="match status" value="1"/>
</dbReference>
<dbReference type="SUPFAM" id="SSF52540">
    <property type="entry name" value="P-loop containing nucleoside triphosphate hydrolases"/>
    <property type="match status" value="1"/>
</dbReference>
<proteinExistence type="predicted"/>
<dbReference type="RefSeq" id="WP_413263776.1">
    <property type="nucleotide sequence ID" value="NZ_JBHFNR010000099.1"/>
</dbReference>
<evidence type="ECO:0000259" key="1">
    <source>
        <dbReference type="SMART" id="SM00382"/>
    </source>
</evidence>
<dbReference type="Gene3D" id="3.40.50.300">
    <property type="entry name" value="P-loop containing nucleotide triphosphate hydrolases"/>
    <property type="match status" value="1"/>
</dbReference>
<dbReference type="Pfam" id="PF07728">
    <property type="entry name" value="AAA_5"/>
    <property type="match status" value="1"/>
</dbReference>
<evidence type="ECO:0000313" key="3">
    <source>
        <dbReference type="Proteomes" id="UP001576784"/>
    </source>
</evidence>
<reference evidence="2 3" key="1">
    <citation type="submission" date="2024-09" db="EMBL/GenBank/DDBJ databases">
        <title>Floridaenema gen nov. (Aerosakkonemataceae, Aerosakkonematales ord. nov., Cyanobacteria) from benthic tropical and subtropical fresh waters, with the description of four new species.</title>
        <authorList>
            <person name="Moretto J.A."/>
            <person name="Berthold D.E."/>
            <person name="Lefler F.W."/>
            <person name="Huang I.-S."/>
            <person name="Laughinghouse H. IV."/>
        </authorList>
    </citation>
    <scope>NUCLEOTIDE SEQUENCE [LARGE SCALE GENOMIC DNA]</scope>
    <source>
        <strain evidence="2 3">BLCC-F50</strain>
    </source>
</reference>
<evidence type="ECO:0000313" key="2">
    <source>
        <dbReference type="EMBL" id="MFB2894128.1"/>
    </source>
</evidence>